<evidence type="ECO:0000256" key="1">
    <source>
        <dbReference type="ARBA" id="ARBA00004236"/>
    </source>
</evidence>
<evidence type="ECO:0000256" key="5">
    <source>
        <dbReference type="ARBA" id="ARBA00023136"/>
    </source>
</evidence>
<keyword evidence="4" id="KW-0808">Transferase</keyword>
<keyword evidence="3" id="KW-0328">Glycosyltransferase</keyword>
<comment type="caution">
    <text evidence="7">The sequence shown here is derived from an EMBL/GenBank/DDBJ whole genome shotgun (WGS) entry which is preliminary data.</text>
</comment>
<dbReference type="InterPro" id="IPR001173">
    <property type="entry name" value="Glyco_trans_2-like"/>
</dbReference>
<evidence type="ECO:0000256" key="3">
    <source>
        <dbReference type="ARBA" id="ARBA00022676"/>
    </source>
</evidence>
<keyword evidence="5" id="KW-0472">Membrane</keyword>
<evidence type="ECO:0000256" key="2">
    <source>
        <dbReference type="ARBA" id="ARBA00022475"/>
    </source>
</evidence>
<dbReference type="SUPFAM" id="SSF53448">
    <property type="entry name" value="Nucleotide-diphospho-sugar transferases"/>
    <property type="match status" value="1"/>
</dbReference>
<accession>A0ABQ6T330</accession>
<evidence type="ECO:0000313" key="7">
    <source>
        <dbReference type="EMBL" id="KAA9001477.1"/>
    </source>
</evidence>
<dbReference type="PANTHER" id="PTHR43646">
    <property type="entry name" value="GLYCOSYLTRANSFERASE"/>
    <property type="match status" value="1"/>
</dbReference>
<keyword evidence="8" id="KW-1185">Reference proteome</keyword>
<protein>
    <submittedName>
        <fullName evidence="7">Glycosyltransferase</fullName>
    </submittedName>
</protein>
<dbReference type="PANTHER" id="PTHR43646:SF2">
    <property type="entry name" value="GLYCOSYLTRANSFERASE 2-LIKE DOMAIN-CONTAINING PROTEIN"/>
    <property type="match status" value="1"/>
</dbReference>
<dbReference type="Proteomes" id="UP000326367">
    <property type="component" value="Unassembled WGS sequence"/>
</dbReference>
<dbReference type="Pfam" id="PF00535">
    <property type="entry name" value="Glycos_transf_2"/>
    <property type="match status" value="1"/>
</dbReference>
<keyword evidence="2" id="KW-1003">Cell membrane</keyword>
<evidence type="ECO:0000313" key="8">
    <source>
        <dbReference type="Proteomes" id="UP000326367"/>
    </source>
</evidence>
<evidence type="ECO:0000256" key="4">
    <source>
        <dbReference type="ARBA" id="ARBA00022679"/>
    </source>
</evidence>
<dbReference type="Gene3D" id="3.90.550.10">
    <property type="entry name" value="Spore Coat Polysaccharide Biosynthesis Protein SpsA, Chain A"/>
    <property type="match status" value="1"/>
</dbReference>
<dbReference type="EMBL" id="VYKI01000005">
    <property type="protein sequence ID" value="KAA9001477.1"/>
    <property type="molecule type" value="Genomic_DNA"/>
</dbReference>
<sequence length="229" mass="23317">MIGVLVPAHNEAEHLAACLRSLAIAAAHPGLAGEPVQIIVALDACTDGSAEVCAQMATEVLSLQARCVGAARAAAAAVLVERGAAWLASTDADSAVPPDWLVAQRGAGTDVFCGVVDLCPVAPQQAWLRSCFQRSERWGEGHGRVHGANLGVSAAAYRRAGGFAAKRCAEDVDLVRRLEASGASIRWAGAPVVTTSGRLSGRAVGGFADYLASLAAAEALPPAQLSLAS</sequence>
<organism evidence="7 8">
    <name type="scientific">Stenotrophomonas cyclobalanopsidis</name>
    <dbReference type="NCBI Taxonomy" id="2771362"/>
    <lineage>
        <taxon>Bacteria</taxon>
        <taxon>Pseudomonadati</taxon>
        <taxon>Pseudomonadota</taxon>
        <taxon>Gammaproteobacteria</taxon>
        <taxon>Lysobacterales</taxon>
        <taxon>Lysobacteraceae</taxon>
        <taxon>Stenotrophomonas</taxon>
    </lineage>
</organism>
<evidence type="ECO:0000259" key="6">
    <source>
        <dbReference type="Pfam" id="PF00535"/>
    </source>
</evidence>
<gene>
    <name evidence="7" type="ORF">FJU31_05800</name>
</gene>
<proteinExistence type="predicted"/>
<dbReference type="InterPro" id="IPR029044">
    <property type="entry name" value="Nucleotide-diphossugar_trans"/>
</dbReference>
<comment type="subcellular location">
    <subcellularLocation>
        <location evidence="1">Cell membrane</location>
    </subcellularLocation>
</comment>
<feature type="domain" description="Glycosyltransferase 2-like" evidence="6">
    <location>
        <begin position="4"/>
        <end position="138"/>
    </location>
</feature>
<dbReference type="RefSeq" id="WP_150453897.1">
    <property type="nucleotide sequence ID" value="NZ_VYKI01000005.1"/>
</dbReference>
<reference evidence="7 8" key="1">
    <citation type="journal article" date="2020" name="Antonie Van Leeuwenhoek">
        <title>Stenotrophomonas cyclobalanopsidis sp. nov., isolated from the leaf spot disease of Cyclobalanopsis patelliformis.</title>
        <authorList>
            <person name="Bian D.R."/>
            <person name="Xue H."/>
            <person name="Piao C.G."/>
            <person name="Li Y."/>
        </authorList>
    </citation>
    <scope>NUCLEOTIDE SEQUENCE [LARGE SCALE GENOMIC DNA]</scope>
    <source>
        <strain evidence="7 8">TPQG1-4</strain>
    </source>
</reference>
<name>A0ABQ6T330_9GAMM</name>